<organism evidence="2 3">
    <name type="scientific">Exophiala oligosperma</name>
    <dbReference type="NCBI Taxonomy" id="215243"/>
    <lineage>
        <taxon>Eukaryota</taxon>
        <taxon>Fungi</taxon>
        <taxon>Dikarya</taxon>
        <taxon>Ascomycota</taxon>
        <taxon>Pezizomycotina</taxon>
        <taxon>Eurotiomycetes</taxon>
        <taxon>Chaetothyriomycetidae</taxon>
        <taxon>Chaetothyriales</taxon>
        <taxon>Herpotrichiellaceae</taxon>
        <taxon>Exophiala</taxon>
    </lineage>
</organism>
<name>A0A0D2DZ84_9EURO</name>
<feature type="coiled-coil region" evidence="1">
    <location>
        <begin position="290"/>
        <end position="317"/>
    </location>
</feature>
<proteinExistence type="predicted"/>
<sequence length="384" mass="43591">MANNFPDERVVYLALKEIFKGADAQVRKAKKVREIVQKARNSIDVRDLIQQHNIENVCSVIKTLLEKQIFESTLKAKIRFPEVFEISPAQSAERSASEAEAARLEADAIKSASVYQNGNTATGDSHHVHLFGDKASRTDLHEARTALRKRPFPQTSVQVPPLYPVYLPYQTQHRLLSKVQGILENACYDFGSREMKDIIEKEGWDCPECVELNVWARTLLVKKDLFPPVDLENLGQQFSELTNSISQLRHTVVHRLRINANGLERFLADAEALTKLLHDDNSTRSLARLRRDTQTSIDELKRNKDLLESRLNLKLKQISDQRLELDRHEQSVVDEMLKADKEYYLLAGGTLDEAIQSCDTAIRISAPAEIASRSESDCEDDLST</sequence>
<dbReference type="AlphaFoldDB" id="A0A0D2DZ84"/>
<dbReference type="HOGENOM" id="CLU_033910_2_0_1"/>
<dbReference type="VEuPathDB" id="FungiDB:PV06_06492"/>
<gene>
    <name evidence="2" type="ORF">PV06_06492</name>
</gene>
<evidence type="ECO:0000256" key="1">
    <source>
        <dbReference type="SAM" id="Coils"/>
    </source>
</evidence>
<reference evidence="2 3" key="1">
    <citation type="submission" date="2015-01" db="EMBL/GenBank/DDBJ databases">
        <title>The Genome Sequence of Exophiala oligosperma CBS72588.</title>
        <authorList>
            <consortium name="The Broad Institute Genomics Platform"/>
            <person name="Cuomo C."/>
            <person name="de Hoog S."/>
            <person name="Gorbushina A."/>
            <person name="Stielow B."/>
            <person name="Teixiera M."/>
            <person name="Abouelleil A."/>
            <person name="Chapman S.B."/>
            <person name="Priest M."/>
            <person name="Young S.K."/>
            <person name="Wortman J."/>
            <person name="Nusbaum C."/>
            <person name="Birren B."/>
        </authorList>
    </citation>
    <scope>NUCLEOTIDE SEQUENCE [LARGE SCALE GENOMIC DNA]</scope>
    <source>
        <strain evidence="2 3">CBS 72588</strain>
    </source>
</reference>
<keyword evidence="3" id="KW-1185">Reference proteome</keyword>
<protein>
    <recommendedName>
        <fullName evidence="4">Ubiquinol-cytochrome-c reductase cytochrome c1</fullName>
    </recommendedName>
</protein>
<dbReference type="RefSeq" id="XP_016261095.1">
    <property type="nucleotide sequence ID" value="XM_016407615.1"/>
</dbReference>
<evidence type="ECO:0000313" key="3">
    <source>
        <dbReference type="Proteomes" id="UP000053342"/>
    </source>
</evidence>
<accession>A0A0D2DZ84</accession>
<dbReference type="GeneID" id="27358566"/>
<dbReference type="EMBL" id="KN847337">
    <property type="protein sequence ID" value="KIW40879.1"/>
    <property type="molecule type" value="Genomic_DNA"/>
</dbReference>
<dbReference type="STRING" id="215243.A0A0D2DZ84"/>
<dbReference type="OrthoDB" id="5324651at2759"/>
<evidence type="ECO:0000313" key="2">
    <source>
        <dbReference type="EMBL" id="KIW40879.1"/>
    </source>
</evidence>
<dbReference type="Proteomes" id="UP000053342">
    <property type="component" value="Unassembled WGS sequence"/>
</dbReference>
<keyword evidence="1" id="KW-0175">Coiled coil</keyword>
<evidence type="ECO:0008006" key="4">
    <source>
        <dbReference type="Google" id="ProtNLM"/>
    </source>
</evidence>